<dbReference type="EMBL" id="MN740990">
    <property type="protein sequence ID" value="QHU21440.1"/>
    <property type="molecule type" value="Genomic_DNA"/>
</dbReference>
<evidence type="ECO:0000313" key="1">
    <source>
        <dbReference type="EMBL" id="QHU21440.1"/>
    </source>
</evidence>
<reference evidence="1" key="1">
    <citation type="journal article" date="2020" name="Nature">
        <title>Giant virus diversity and host interactions through global metagenomics.</title>
        <authorList>
            <person name="Schulz F."/>
            <person name="Roux S."/>
            <person name="Paez-Espino D."/>
            <person name="Jungbluth S."/>
            <person name="Walsh D.A."/>
            <person name="Denef V.J."/>
            <person name="McMahon K.D."/>
            <person name="Konstantinidis K.T."/>
            <person name="Eloe-Fadrosh E.A."/>
            <person name="Kyrpides N.C."/>
            <person name="Woyke T."/>
        </authorList>
    </citation>
    <scope>NUCLEOTIDE SEQUENCE</scope>
    <source>
        <strain evidence="1">GVMAG-S-3300013094-109</strain>
    </source>
</reference>
<name>A0A6C0KXN6_9ZZZZ</name>
<proteinExistence type="predicted"/>
<organism evidence="1">
    <name type="scientific">viral metagenome</name>
    <dbReference type="NCBI Taxonomy" id="1070528"/>
    <lineage>
        <taxon>unclassified sequences</taxon>
        <taxon>metagenomes</taxon>
        <taxon>organismal metagenomes</taxon>
    </lineage>
</organism>
<accession>A0A6C0KXN6</accession>
<protein>
    <submittedName>
        <fullName evidence="1">Uncharacterized protein</fullName>
    </submittedName>
</protein>
<sequence length="135" mass="15737">MYYDEIFDNNDNYSLGSGNKNKLSSFIEDKRLFKLKRKNYNGKFKTVDVYASGPAGFTIRNALNGEAYSGYIVGTKSEDQFYSVIIATGETGKEPATLFYDNPEQYEKHMFQEISQKTKEMWYRKKLESRIQNQD</sequence>
<dbReference type="AlphaFoldDB" id="A0A6C0KXN6"/>